<dbReference type="PANTHER" id="PTHR32322:SF18">
    <property type="entry name" value="S-ADENOSYLMETHIONINE_S-ADENOSYLHOMOCYSTEINE TRANSPORTER"/>
    <property type="match status" value="1"/>
</dbReference>
<feature type="transmembrane region" description="Helical" evidence="6">
    <location>
        <begin position="268"/>
        <end position="285"/>
    </location>
</feature>
<gene>
    <name evidence="8" type="ORF">SAMN02745702_00435</name>
</gene>
<name>A0A1T4VJC7_9BACT</name>
<dbReference type="STRING" id="1121442.SAMN02745702_00435"/>
<dbReference type="Proteomes" id="UP000189733">
    <property type="component" value="Unassembled WGS sequence"/>
</dbReference>
<dbReference type="OrthoDB" id="1894884at2"/>
<feature type="domain" description="EamA" evidence="7">
    <location>
        <begin position="149"/>
        <end position="283"/>
    </location>
</feature>
<keyword evidence="2" id="KW-1003">Cell membrane</keyword>
<evidence type="ECO:0000256" key="2">
    <source>
        <dbReference type="ARBA" id="ARBA00022475"/>
    </source>
</evidence>
<keyword evidence="4 6" id="KW-1133">Transmembrane helix</keyword>
<evidence type="ECO:0000313" key="8">
    <source>
        <dbReference type="EMBL" id="SKA64968.1"/>
    </source>
</evidence>
<dbReference type="InterPro" id="IPR050638">
    <property type="entry name" value="AA-Vitamin_Transporters"/>
</dbReference>
<dbReference type="SUPFAM" id="SSF103481">
    <property type="entry name" value="Multidrug resistance efflux transporter EmrE"/>
    <property type="match status" value="2"/>
</dbReference>
<dbReference type="InterPro" id="IPR037185">
    <property type="entry name" value="EmrE-like"/>
</dbReference>
<evidence type="ECO:0000256" key="4">
    <source>
        <dbReference type="ARBA" id="ARBA00022989"/>
    </source>
</evidence>
<feature type="transmembrane region" description="Helical" evidence="6">
    <location>
        <begin position="243"/>
        <end position="262"/>
    </location>
</feature>
<feature type="transmembrane region" description="Helical" evidence="6">
    <location>
        <begin position="66"/>
        <end position="91"/>
    </location>
</feature>
<evidence type="ECO:0000256" key="6">
    <source>
        <dbReference type="SAM" id="Phobius"/>
    </source>
</evidence>
<evidence type="ECO:0000259" key="7">
    <source>
        <dbReference type="Pfam" id="PF00892"/>
    </source>
</evidence>
<dbReference type="Gene3D" id="1.10.3730.20">
    <property type="match status" value="1"/>
</dbReference>
<keyword evidence="5 6" id="KW-0472">Membrane</keyword>
<feature type="transmembrane region" description="Helical" evidence="6">
    <location>
        <begin position="213"/>
        <end position="236"/>
    </location>
</feature>
<comment type="subcellular location">
    <subcellularLocation>
        <location evidence="1">Cell membrane</location>
        <topology evidence="1">Multi-pass membrane protein</topology>
    </subcellularLocation>
</comment>
<dbReference type="InterPro" id="IPR000620">
    <property type="entry name" value="EamA_dom"/>
</dbReference>
<evidence type="ECO:0000256" key="1">
    <source>
        <dbReference type="ARBA" id="ARBA00004651"/>
    </source>
</evidence>
<feature type="transmembrane region" description="Helical" evidence="6">
    <location>
        <begin position="150"/>
        <end position="168"/>
    </location>
</feature>
<feature type="transmembrane region" description="Helical" evidence="6">
    <location>
        <begin position="37"/>
        <end position="54"/>
    </location>
</feature>
<keyword evidence="9" id="KW-1185">Reference proteome</keyword>
<dbReference type="AlphaFoldDB" id="A0A1T4VJC7"/>
<keyword evidence="3 6" id="KW-0812">Transmembrane</keyword>
<feature type="transmembrane region" description="Helical" evidence="6">
    <location>
        <begin position="180"/>
        <end position="201"/>
    </location>
</feature>
<protein>
    <submittedName>
        <fullName evidence="8">Permease of the drug/metabolite transporter (DMT) superfamily</fullName>
    </submittedName>
</protein>
<evidence type="ECO:0000313" key="9">
    <source>
        <dbReference type="Proteomes" id="UP000189733"/>
    </source>
</evidence>
<feature type="transmembrane region" description="Helical" evidence="6">
    <location>
        <begin position="127"/>
        <end position="144"/>
    </location>
</feature>
<feature type="domain" description="EamA" evidence="7">
    <location>
        <begin position="3"/>
        <end position="138"/>
    </location>
</feature>
<dbReference type="GO" id="GO:0005886">
    <property type="term" value="C:plasma membrane"/>
    <property type="evidence" value="ECO:0007669"/>
    <property type="project" value="UniProtKB-SubCell"/>
</dbReference>
<dbReference type="RefSeq" id="WP_078683744.1">
    <property type="nucleotide sequence ID" value="NZ_FUYA01000001.1"/>
</dbReference>
<proteinExistence type="predicted"/>
<dbReference type="Pfam" id="PF00892">
    <property type="entry name" value="EamA"/>
    <property type="match status" value="2"/>
</dbReference>
<sequence length="302" mass="32467">MARGLLYAFISAFCFGLLPVLSKLAFGCGMTTFEILQYRFGFGALCLAVYFAIARPQLFRISREGLIKSLLVGAVFFPMQSTGFVGAVKYIPASTTALIIYGYPALTAIASAILFKQPLTKNITTSLVLIFSGCALVFCDAFLHSADYRGVLLAVSSMLGIALNFIIGQLLLKGENAQSVTFYVLLSSAIAYFAANTYLSGAPSNPLDLSSRALIISFSVGLISTTLAILFMYMAIEKVGSTYTSIFSCFEPVTSVFFSWVLLSEPLAAWQLAGAALIIGGIIWPNKKLLSKPIPPREAHSS</sequence>
<feature type="transmembrane region" description="Helical" evidence="6">
    <location>
        <begin position="97"/>
        <end position="115"/>
    </location>
</feature>
<accession>A0A1T4VJC7</accession>
<dbReference type="EMBL" id="FUYA01000001">
    <property type="protein sequence ID" value="SKA64968.1"/>
    <property type="molecule type" value="Genomic_DNA"/>
</dbReference>
<evidence type="ECO:0000256" key="5">
    <source>
        <dbReference type="ARBA" id="ARBA00023136"/>
    </source>
</evidence>
<organism evidence="8 9">
    <name type="scientific">Desulfobaculum bizertense DSM 18034</name>
    <dbReference type="NCBI Taxonomy" id="1121442"/>
    <lineage>
        <taxon>Bacteria</taxon>
        <taxon>Pseudomonadati</taxon>
        <taxon>Thermodesulfobacteriota</taxon>
        <taxon>Desulfovibrionia</taxon>
        <taxon>Desulfovibrionales</taxon>
        <taxon>Desulfovibrionaceae</taxon>
        <taxon>Desulfobaculum</taxon>
    </lineage>
</organism>
<reference evidence="8 9" key="1">
    <citation type="submission" date="2017-02" db="EMBL/GenBank/DDBJ databases">
        <authorList>
            <person name="Peterson S.W."/>
        </authorList>
    </citation>
    <scope>NUCLEOTIDE SEQUENCE [LARGE SCALE GENOMIC DNA]</scope>
    <source>
        <strain evidence="8 9">DSM 18034</strain>
    </source>
</reference>
<evidence type="ECO:0000256" key="3">
    <source>
        <dbReference type="ARBA" id="ARBA00022692"/>
    </source>
</evidence>
<dbReference type="PANTHER" id="PTHR32322">
    <property type="entry name" value="INNER MEMBRANE TRANSPORTER"/>
    <property type="match status" value="1"/>
</dbReference>